<reference evidence="12" key="1">
    <citation type="thesis" date="2020" institute="ProQuest LLC" country="789 East Eisenhower Parkway, Ann Arbor, MI, USA">
        <title>Comparative Genomics and Chromosome Evolution.</title>
        <authorList>
            <person name="Mudd A.B."/>
        </authorList>
    </citation>
    <scope>NUCLEOTIDE SEQUENCE</scope>
    <source>
        <strain evidence="12">Female2</strain>
        <tissue evidence="12">Blood</tissue>
    </source>
</reference>
<gene>
    <name evidence="12" type="ORF">GDO86_002082</name>
</gene>
<evidence type="ECO:0000313" key="12">
    <source>
        <dbReference type="EMBL" id="KAG8456148.1"/>
    </source>
</evidence>
<keyword evidence="3" id="KW-0963">Cytoplasm</keyword>
<organism evidence="12 13">
    <name type="scientific">Hymenochirus boettgeri</name>
    <name type="common">Congo dwarf clawed frog</name>
    <dbReference type="NCBI Taxonomy" id="247094"/>
    <lineage>
        <taxon>Eukaryota</taxon>
        <taxon>Metazoa</taxon>
        <taxon>Chordata</taxon>
        <taxon>Craniata</taxon>
        <taxon>Vertebrata</taxon>
        <taxon>Euteleostomi</taxon>
        <taxon>Amphibia</taxon>
        <taxon>Batrachia</taxon>
        <taxon>Anura</taxon>
        <taxon>Pipoidea</taxon>
        <taxon>Pipidae</taxon>
        <taxon>Pipinae</taxon>
        <taxon>Hymenochirus</taxon>
    </lineage>
</organism>
<dbReference type="PANTHER" id="PTHR22767:SF3">
    <property type="entry name" value="N-ALPHA-ACETYLTRANSFERASE 25, NATB AUXILIARY SUBUNIT"/>
    <property type="match status" value="1"/>
</dbReference>
<keyword evidence="4" id="KW-0677">Repeat</keyword>
<comment type="caution">
    <text evidence="12">The sequence shown here is derived from an EMBL/GenBank/DDBJ whole genome shotgun (WGS) entry which is preliminary data.</text>
</comment>
<evidence type="ECO:0000256" key="5">
    <source>
        <dbReference type="ARBA" id="ARBA00022803"/>
    </source>
</evidence>
<dbReference type="InterPro" id="IPR019183">
    <property type="entry name" value="NAA25_NatB_aux_su"/>
</dbReference>
<dbReference type="GO" id="GO:0031416">
    <property type="term" value="C:NatB complex"/>
    <property type="evidence" value="ECO:0007669"/>
    <property type="project" value="TreeGrafter"/>
</dbReference>
<dbReference type="SUPFAM" id="SSF48452">
    <property type="entry name" value="TPR-like"/>
    <property type="match status" value="1"/>
</dbReference>
<keyword evidence="5" id="KW-0802">TPR repeat</keyword>
<evidence type="ECO:0000256" key="2">
    <source>
        <dbReference type="ARBA" id="ARBA00006298"/>
    </source>
</evidence>
<dbReference type="OrthoDB" id="1874341at2759"/>
<evidence type="ECO:0000256" key="3">
    <source>
        <dbReference type="ARBA" id="ARBA00022490"/>
    </source>
</evidence>
<protein>
    <recommendedName>
        <fullName evidence="8">N-alpha-acetyltransferase 25, NatB auxiliary subunit</fullName>
    </recommendedName>
    <alternativeName>
        <fullName evidence="11">Mitochondrial distribution and morphology protein 20</fullName>
    </alternativeName>
    <alternativeName>
        <fullName evidence="10">N-terminal acetyltransferase B complex subunit MDM20</fullName>
    </alternativeName>
    <alternativeName>
        <fullName evidence="9">N-terminal acetyltransferase B complex subunit NAA25</fullName>
    </alternativeName>
</protein>
<evidence type="ECO:0000256" key="8">
    <source>
        <dbReference type="ARBA" id="ARBA00073376"/>
    </source>
</evidence>
<evidence type="ECO:0000256" key="9">
    <source>
        <dbReference type="ARBA" id="ARBA00076058"/>
    </source>
</evidence>
<dbReference type="AlphaFoldDB" id="A0A8T2KH41"/>
<accession>A0A8T2KH41</accession>
<dbReference type="InterPro" id="IPR011990">
    <property type="entry name" value="TPR-like_helical_dom_sf"/>
</dbReference>
<name>A0A8T2KH41_9PIPI</name>
<dbReference type="EMBL" id="JAACNH010000001">
    <property type="protein sequence ID" value="KAG8456148.1"/>
    <property type="molecule type" value="Genomic_DNA"/>
</dbReference>
<comment type="function">
    <text evidence="7">Non-catalytic subunit of the NatB complex which catalyzes acetylation of the N-terminal methionine residues of peptides beginning with Met-Asp, Met-Glu, Met-Asn and Met-Gln. May play a role in normal cell-cycle progression.</text>
</comment>
<dbReference type="Pfam" id="PF09797">
    <property type="entry name" value="NatB_MDM20"/>
    <property type="match status" value="1"/>
</dbReference>
<feature type="non-terminal residue" evidence="12">
    <location>
        <position position="452"/>
    </location>
</feature>
<dbReference type="PANTHER" id="PTHR22767">
    <property type="entry name" value="N-TERMINAL ACETYLTRANSFERASE-RELATED"/>
    <property type="match status" value="1"/>
</dbReference>
<evidence type="ECO:0000256" key="7">
    <source>
        <dbReference type="ARBA" id="ARBA00057542"/>
    </source>
</evidence>
<comment type="subcellular location">
    <subcellularLocation>
        <location evidence="1">Cytoplasm</location>
    </subcellularLocation>
</comment>
<sequence length="452" mass="52500">MAARGHVQDPNDRRLRPIYDYLDNGNNKMAIQQAEKLLKKHKDLHCAKVLKAIGLQRTGRQEEAFVLAQEAAALEPTDDNSLQALTILYREMHRPELVTKLYEAAVKKVPTSEEYHSHLFMAYARVGEYKKMQQAGMALYKIVPKNPYYFWSVMSLIMQSISAQDEKLSKTMFLPLAERMVEKMVKEDKIEAEAEVELYYMILERLGKYEQALEVIRGKLGEKLTSELQSRENKCMAMYKKLNKWPECNALSKRLLLQNSDDWQFYLSYFDSLFNLIDEAWTPPAEGQMSLEGDPDHSIEHAVRFVEKLVEGESKSPRQLRGPHLAKLELIRRLRKRGCNDEYKLGEPEDLMFQFFIKFGEKPCCFTDIKVFADLLSTSQHTSFVNRLLGSLPLPRVSVVEFALPVDTKALQRHLCVVQLIRLLGLYHKMNKVQKQDAVREMTVRYRHGLQF</sequence>
<evidence type="ECO:0000256" key="6">
    <source>
        <dbReference type="ARBA" id="ARBA00038748"/>
    </source>
</evidence>
<comment type="similarity">
    <text evidence="2">Belongs to the MDM20/NAA25 family.</text>
</comment>
<dbReference type="Proteomes" id="UP000812440">
    <property type="component" value="Chromosome 1"/>
</dbReference>
<evidence type="ECO:0000256" key="1">
    <source>
        <dbReference type="ARBA" id="ARBA00004496"/>
    </source>
</evidence>
<comment type="subunit">
    <text evidence="6">Component of the N-terminal acetyltransferase B (NatB) complex which is composed of NAA20 and NAA25.</text>
</comment>
<keyword evidence="13" id="KW-1185">Reference proteome</keyword>
<evidence type="ECO:0000313" key="13">
    <source>
        <dbReference type="Proteomes" id="UP000812440"/>
    </source>
</evidence>
<evidence type="ECO:0000256" key="10">
    <source>
        <dbReference type="ARBA" id="ARBA00079375"/>
    </source>
</evidence>
<dbReference type="FunFam" id="1.25.40.1040:FF:000004">
    <property type="entry name" value="N-alpha-acetyltransferase 25, NatB auxiliary subunit"/>
    <property type="match status" value="1"/>
</dbReference>
<evidence type="ECO:0000256" key="11">
    <source>
        <dbReference type="ARBA" id="ARBA00081844"/>
    </source>
</evidence>
<dbReference type="Gene3D" id="1.25.40.1040">
    <property type="match status" value="1"/>
</dbReference>
<evidence type="ECO:0000256" key="4">
    <source>
        <dbReference type="ARBA" id="ARBA00022737"/>
    </source>
</evidence>
<proteinExistence type="inferred from homology"/>